<dbReference type="PROSITE" id="PS00963">
    <property type="entry name" value="RIBOSOMAL_S2_2"/>
    <property type="match status" value="1"/>
</dbReference>
<evidence type="ECO:0000256" key="5">
    <source>
        <dbReference type="HAMAP-Rule" id="MF_00291"/>
    </source>
</evidence>
<evidence type="ECO:0000313" key="8">
    <source>
        <dbReference type="Proteomes" id="UP000179164"/>
    </source>
</evidence>
<protein>
    <recommendedName>
        <fullName evidence="4 5">Small ribosomal subunit protein uS2</fullName>
    </recommendedName>
</protein>
<dbReference type="GO" id="GO:0006412">
    <property type="term" value="P:translation"/>
    <property type="evidence" value="ECO:0007669"/>
    <property type="project" value="UniProtKB-UniRule"/>
</dbReference>
<keyword evidence="2 5" id="KW-0689">Ribosomal protein</keyword>
<evidence type="ECO:0000256" key="2">
    <source>
        <dbReference type="ARBA" id="ARBA00022980"/>
    </source>
</evidence>
<dbReference type="Pfam" id="PF00318">
    <property type="entry name" value="Ribosomal_S2"/>
    <property type="match status" value="1"/>
</dbReference>
<evidence type="ECO:0000256" key="1">
    <source>
        <dbReference type="ARBA" id="ARBA00006242"/>
    </source>
</evidence>
<dbReference type="CDD" id="cd01425">
    <property type="entry name" value="RPS2"/>
    <property type="match status" value="1"/>
</dbReference>
<dbReference type="Gene3D" id="1.10.287.610">
    <property type="entry name" value="Helix hairpin bin"/>
    <property type="match status" value="1"/>
</dbReference>
<dbReference type="InterPro" id="IPR001865">
    <property type="entry name" value="Ribosomal_uS2"/>
</dbReference>
<keyword evidence="3 5" id="KW-0687">Ribonucleoprotein</keyword>
<dbReference type="STRING" id="1798543.A2898_04800"/>
<dbReference type="PRINTS" id="PR00395">
    <property type="entry name" value="RIBOSOMALS2"/>
</dbReference>
<gene>
    <name evidence="5" type="primary">rpsB</name>
    <name evidence="7" type="ORF">A2898_04800</name>
</gene>
<proteinExistence type="inferred from homology"/>
<dbReference type="GO" id="GO:0003735">
    <property type="term" value="F:structural constituent of ribosome"/>
    <property type="evidence" value="ECO:0007669"/>
    <property type="project" value="InterPro"/>
</dbReference>
<dbReference type="NCBIfam" id="TIGR01011">
    <property type="entry name" value="rpsB_bact"/>
    <property type="match status" value="1"/>
</dbReference>
<dbReference type="EMBL" id="MHKE01000017">
    <property type="protein sequence ID" value="OGY82873.1"/>
    <property type="molecule type" value="Genomic_DNA"/>
</dbReference>
<dbReference type="Proteomes" id="UP000179164">
    <property type="component" value="Unassembled WGS sequence"/>
</dbReference>
<dbReference type="InterPro" id="IPR005706">
    <property type="entry name" value="Ribosomal_uS2_bac/mit/plastid"/>
</dbReference>
<evidence type="ECO:0000256" key="3">
    <source>
        <dbReference type="ARBA" id="ARBA00023274"/>
    </source>
</evidence>
<name>A0A1G2B108_9BACT</name>
<organism evidence="7 8">
    <name type="scientific">Candidatus Kerfeldbacteria bacterium RIFCSPLOWO2_01_FULL_48_11</name>
    <dbReference type="NCBI Taxonomy" id="1798543"/>
    <lineage>
        <taxon>Bacteria</taxon>
        <taxon>Candidatus Kerfeldiibacteriota</taxon>
    </lineage>
</organism>
<comment type="caution">
    <text evidence="7">The sequence shown here is derived from an EMBL/GenBank/DDBJ whole genome shotgun (WGS) entry which is preliminary data.</text>
</comment>
<dbReference type="InterPro" id="IPR018130">
    <property type="entry name" value="Ribosomal_uS2_CS"/>
</dbReference>
<dbReference type="InterPro" id="IPR023591">
    <property type="entry name" value="Ribosomal_uS2_flav_dom_sf"/>
</dbReference>
<evidence type="ECO:0000313" key="7">
    <source>
        <dbReference type="EMBL" id="OGY82873.1"/>
    </source>
</evidence>
<evidence type="ECO:0000256" key="6">
    <source>
        <dbReference type="RuleBase" id="RU003631"/>
    </source>
</evidence>
<reference evidence="7 8" key="1">
    <citation type="journal article" date="2016" name="Nat. Commun.">
        <title>Thousands of microbial genomes shed light on interconnected biogeochemical processes in an aquifer system.</title>
        <authorList>
            <person name="Anantharaman K."/>
            <person name="Brown C.T."/>
            <person name="Hug L.A."/>
            <person name="Sharon I."/>
            <person name="Castelle C.J."/>
            <person name="Probst A.J."/>
            <person name="Thomas B.C."/>
            <person name="Singh A."/>
            <person name="Wilkins M.J."/>
            <person name="Karaoz U."/>
            <person name="Brodie E.L."/>
            <person name="Williams K.H."/>
            <person name="Hubbard S.S."/>
            <person name="Banfield J.F."/>
        </authorList>
    </citation>
    <scope>NUCLEOTIDE SEQUENCE [LARGE SCALE GENOMIC DNA]</scope>
</reference>
<dbReference type="HAMAP" id="MF_00291_B">
    <property type="entry name" value="Ribosomal_uS2_B"/>
    <property type="match status" value="1"/>
</dbReference>
<comment type="similarity">
    <text evidence="1 5 6">Belongs to the universal ribosomal protein uS2 family.</text>
</comment>
<dbReference type="PANTHER" id="PTHR12534">
    <property type="entry name" value="30S RIBOSOMAL PROTEIN S2 PROKARYOTIC AND ORGANELLAR"/>
    <property type="match status" value="1"/>
</dbReference>
<dbReference type="GO" id="GO:0015935">
    <property type="term" value="C:small ribosomal subunit"/>
    <property type="evidence" value="ECO:0007669"/>
    <property type="project" value="InterPro"/>
</dbReference>
<dbReference type="PANTHER" id="PTHR12534:SF0">
    <property type="entry name" value="SMALL RIBOSOMAL SUBUNIT PROTEIN US2M"/>
    <property type="match status" value="1"/>
</dbReference>
<evidence type="ECO:0000256" key="4">
    <source>
        <dbReference type="ARBA" id="ARBA00035256"/>
    </source>
</evidence>
<accession>A0A1G2B108</accession>
<dbReference type="SUPFAM" id="SSF52313">
    <property type="entry name" value="Ribosomal protein S2"/>
    <property type="match status" value="1"/>
</dbReference>
<dbReference type="Gene3D" id="3.40.50.10490">
    <property type="entry name" value="Glucose-6-phosphate isomerase like protein, domain 1"/>
    <property type="match status" value="1"/>
</dbReference>
<dbReference type="AlphaFoldDB" id="A0A1G2B108"/>
<sequence length="263" mass="30023">MREVTLEEMLKRGVHFGHRESRWHPKMKPYIHTLRQGIHIINLERTLECLHTAYDFLKQQASEGKVILFVGTKRQAQKLIRDAAERVETPFITERWIGGTLTNFVTIVKLIRKLKQLRSARERGDLQKYTKKEQLGFTQEIEHLEHLIGGIERLDKTPDVIFVADTKQDSLAIEEARKLHIPRVAIVDTNANPELVDYPIPANDDAVSSLELIISLMAEAVEEGKKLFSQKPVDAGVIASTDDHKDKMHTASAKLDKIEKIPV</sequence>